<sequence length="295" mass="32223">MRGWTKSLDAAGVREPGLRADYNRQRQLVRRFRRTAYLAARLLLPRPLLPHVVAATAVMHHGDNLLDTGPLPQRETAWATWERQVREALRTGTSDNPLLRALVHTVAAHPQLREIVETYLETATAELYFAGFATEADYQAYVDAYSYPAFMLVAGLLTPEGDDLRYRAVCRTFIEGSQRLDFVNDLAEDAREGRVGIPVDTMERFGVTMDGMAAGAGGSALEELIAEQVTTARAALLAARELPAVTSADARRLAGALVEIGLLTAEAVLARGAGVLRGSANPPLGRTLRLLARRH</sequence>
<dbReference type="InterPro" id="IPR008949">
    <property type="entry name" value="Isoprenoid_synthase_dom_sf"/>
</dbReference>
<dbReference type="Pfam" id="PF00494">
    <property type="entry name" value="SQS_PSY"/>
    <property type="match status" value="1"/>
</dbReference>
<gene>
    <name evidence="1" type="ORF">BFF78_07375</name>
</gene>
<dbReference type="Gene3D" id="1.10.600.10">
    <property type="entry name" value="Farnesyl Diphosphate Synthase"/>
    <property type="match status" value="1"/>
</dbReference>
<dbReference type="RefSeq" id="WP_069777545.1">
    <property type="nucleotide sequence ID" value="NZ_CP017248.1"/>
</dbReference>
<dbReference type="KEGG" id="spun:BFF78_07375"/>
<protein>
    <submittedName>
        <fullName evidence="1">Phytoene/squalene synthetase</fullName>
    </submittedName>
</protein>
<dbReference type="GO" id="GO:0016765">
    <property type="term" value="F:transferase activity, transferring alkyl or aryl (other than methyl) groups"/>
    <property type="evidence" value="ECO:0007669"/>
    <property type="project" value="UniProtKB-ARBA"/>
</dbReference>
<reference evidence="2" key="1">
    <citation type="submission" date="2016-09" db="EMBL/GenBank/DDBJ databases">
        <title>Streptomyces puniciscabiei strain:TW1S1 Genome sequencing and assembly.</title>
        <authorList>
            <person name="Kim M.-K."/>
            <person name="Kim S.B."/>
        </authorList>
    </citation>
    <scope>NUCLEOTIDE SEQUENCE [LARGE SCALE GENOMIC DNA]</scope>
    <source>
        <strain evidence="2">TW1S1</strain>
    </source>
</reference>
<keyword evidence="2" id="KW-1185">Reference proteome</keyword>
<name>A0A1D7Y5N4_9ACTN</name>
<dbReference type="Proteomes" id="UP000094960">
    <property type="component" value="Chromosome"/>
</dbReference>
<proteinExistence type="predicted"/>
<dbReference type="AlphaFoldDB" id="A0A1D7Y5N4"/>
<evidence type="ECO:0000313" key="1">
    <source>
        <dbReference type="EMBL" id="AOR30893.1"/>
    </source>
</evidence>
<organism evidence="1 2">
    <name type="scientific">Streptomyces fodineus</name>
    <dbReference type="NCBI Taxonomy" id="1904616"/>
    <lineage>
        <taxon>Bacteria</taxon>
        <taxon>Bacillati</taxon>
        <taxon>Actinomycetota</taxon>
        <taxon>Actinomycetes</taxon>
        <taxon>Kitasatosporales</taxon>
        <taxon>Streptomycetaceae</taxon>
        <taxon>Streptomyces</taxon>
    </lineage>
</organism>
<evidence type="ECO:0000313" key="2">
    <source>
        <dbReference type="Proteomes" id="UP000094960"/>
    </source>
</evidence>
<dbReference type="PANTHER" id="PTHR31480">
    <property type="entry name" value="BIFUNCTIONAL LYCOPENE CYCLASE/PHYTOENE SYNTHASE"/>
    <property type="match status" value="1"/>
</dbReference>
<dbReference type="InterPro" id="IPR002060">
    <property type="entry name" value="Squ/phyt_synthse"/>
</dbReference>
<dbReference type="EMBL" id="CP017248">
    <property type="protein sequence ID" value="AOR30893.1"/>
    <property type="molecule type" value="Genomic_DNA"/>
</dbReference>
<dbReference type="SUPFAM" id="SSF48576">
    <property type="entry name" value="Terpenoid synthases"/>
    <property type="match status" value="1"/>
</dbReference>
<accession>A0A1D7Y5N4</accession>